<keyword evidence="3" id="KW-0597">Phosphoprotein</keyword>
<dbReference type="Gene3D" id="3.30.565.10">
    <property type="entry name" value="Histidine kinase-like ATPase, C-terminal domain"/>
    <property type="match status" value="1"/>
</dbReference>
<dbReference type="InterPro" id="IPR003661">
    <property type="entry name" value="HisK_dim/P_dom"/>
</dbReference>
<dbReference type="InterPro" id="IPR005467">
    <property type="entry name" value="His_kinase_dom"/>
</dbReference>
<dbReference type="PANTHER" id="PTHR43304:SF1">
    <property type="entry name" value="PAC DOMAIN-CONTAINING PROTEIN"/>
    <property type="match status" value="1"/>
</dbReference>
<evidence type="ECO:0000256" key="1">
    <source>
        <dbReference type="ARBA" id="ARBA00000085"/>
    </source>
</evidence>
<dbReference type="SUPFAM" id="SSF55785">
    <property type="entry name" value="PYP-like sensor domain (PAS domain)"/>
    <property type="match status" value="2"/>
</dbReference>
<protein>
    <recommendedName>
        <fullName evidence="2">histidine kinase</fullName>
        <ecNumber evidence="2">2.7.13.3</ecNumber>
    </recommendedName>
</protein>
<dbReference type="Pfam" id="PF13185">
    <property type="entry name" value="GAF_2"/>
    <property type="match status" value="1"/>
</dbReference>
<dbReference type="PANTHER" id="PTHR43304">
    <property type="entry name" value="PHYTOCHROME-LIKE PROTEIN CPH1"/>
    <property type="match status" value="1"/>
</dbReference>
<evidence type="ECO:0000256" key="3">
    <source>
        <dbReference type="ARBA" id="ARBA00022553"/>
    </source>
</evidence>
<evidence type="ECO:0000259" key="7">
    <source>
        <dbReference type="PROSITE" id="PS50109"/>
    </source>
</evidence>
<dbReference type="Gene3D" id="1.10.287.130">
    <property type="match status" value="1"/>
</dbReference>
<dbReference type="CDD" id="cd00130">
    <property type="entry name" value="PAS"/>
    <property type="match status" value="2"/>
</dbReference>
<dbReference type="InterPro" id="IPR001610">
    <property type="entry name" value="PAC"/>
</dbReference>
<organism evidence="10 11">
    <name type="scientific">Pontibacter oryzae</name>
    <dbReference type="NCBI Taxonomy" id="2304593"/>
    <lineage>
        <taxon>Bacteria</taxon>
        <taxon>Pseudomonadati</taxon>
        <taxon>Bacteroidota</taxon>
        <taxon>Cytophagia</taxon>
        <taxon>Cytophagales</taxon>
        <taxon>Hymenobacteraceae</taxon>
        <taxon>Pontibacter</taxon>
    </lineage>
</organism>
<dbReference type="FunFam" id="3.30.565.10:FF:000006">
    <property type="entry name" value="Sensor histidine kinase WalK"/>
    <property type="match status" value="1"/>
</dbReference>
<dbReference type="GO" id="GO:0000155">
    <property type="term" value="F:phosphorelay sensor kinase activity"/>
    <property type="evidence" value="ECO:0007669"/>
    <property type="project" value="InterPro"/>
</dbReference>
<dbReference type="FunFam" id="3.30.450.20:FF:000099">
    <property type="entry name" value="Sensory box sensor histidine kinase"/>
    <property type="match status" value="1"/>
</dbReference>
<dbReference type="InterPro" id="IPR003594">
    <property type="entry name" value="HATPase_dom"/>
</dbReference>
<comment type="caution">
    <text evidence="10">The sequence shown here is derived from an EMBL/GenBank/DDBJ whole genome shotgun (WGS) entry which is preliminary data.</text>
</comment>
<dbReference type="SMART" id="SM00065">
    <property type="entry name" value="GAF"/>
    <property type="match status" value="1"/>
</dbReference>
<accession>A0A399S3E2</accession>
<proteinExistence type="predicted"/>
<evidence type="ECO:0000256" key="6">
    <source>
        <dbReference type="SAM" id="Coils"/>
    </source>
</evidence>
<dbReference type="SUPFAM" id="SSF47384">
    <property type="entry name" value="Homodimeric domain of signal transducing histidine kinase"/>
    <property type="match status" value="1"/>
</dbReference>
<dbReference type="SUPFAM" id="SSF55781">
    <property type="entry name" value="GAF domain-like"/>
    <property type="match status" value="1"/>
</dbReference>
<evidence type="ECO:0000259" key="9">
    <source>
        <dbReference type="PROSITE" id="PS50113"/>
    </source>
</evidence>
<feature type="domain" description="PAS" evidence="8">
    <location>
        <begin position="226"/>
        <end position="301"/>
    </location>
</feature>
<dbReference type="PRINTS" id="PR00344">
    <property type="entry name" value="BCTRLSENSOR"/>
</dbReference>
<dbReference type="PROSITE" id="PS50109">
    <property type="entry name" value="HIS_KIN"/>
    <property type="match status" value="1"/>
</dbReference>
<dbReference type="PROSITE" id="PS50113">
    <property type="entry name" value="PAC"/>
    <property type="match status" value="2"/>
</dbReference>
<dbReference type="InterPro" id="IPR004358">
    <property type="entry name" value="Sig_transdc_His_kin-like_C"/>
</dbReference>
<dbReference type="EMBL" id="QWGE01000003">
    <property type="protein sequence ID" value="RIJ37234.1"/>
    <property type="molecule type" value="Genomic_DNA"/>
</dbReference>
<dbReference type="SMART" id="SM00086">
    <property type="entry name" value="PAC"/>
    <property type="match status" value="2"/>
</dbReference>
<dbReference type="Pfam" id="PF13426">
    <property type="entry name" value="PAS_9"/>
    <property type="match status" value="1"/>
</dbReference>
<evidence type="ECO:0000256" key="4">
    <source>
        <dbReference type="ARBA" id="ARBA00022679"/>
    </source>
</evidence>
<feature type="coiled-coil region" evidence="6">
    <location>
        <begin position="184"/>
        <end position="218"/>
    </location>
</feature>
<dbReference type="Gene3D" id="3.30.450.40">
    <property type="match status" value="1"/>
</dbReference>
<dbReference type="InterPro" id="IPR036097">
    <property type="entry name" value="HisK_dim/P_sf"/>
</dbReference>
<dbReference type="Proteomes" id="UP000266005">
    <property type="component" value="Unassembled WGS sequence"/>
</dbReference>
<dbReference type="InterPro" id="IPR013655">
    <property type="entry name" value="PAS_fold_3"/>
</dbReference>
<dbReference type="SMART" id="SM00091">
    <property type="entry name" value="PAS"/>
    <property type="match status" value="2"/>
</dbReference>
<dbReference type="Pfam" id="PF02518">
    <property type="entry name" value="HATPase_c"/>
    <property type="match status" value="1"/>
</dbReference>
<reference evidence="11" key="1">
    <citation type="submission" date="2018-08" db="EMBL/GenBank/DDBJ databases">
        <title>Mucilaginibacter sp. MYSH2.</title>
        <authorList>
            <person name="Seo T."/>
        </authorList>
    </citation>
    <scope>NUCLEOTIDE SEQUENCE [LARGE SCALE GENOMIC DNA]</scope>
    <source>
        <strain evidence="11">KIRAN</strain>
    </source>
</reference>
<dbReference type="SMART" id="SM00388">
    <property type="entry name" value="HisKA"/>
    <property type="match status" value="1"/>
</dbReference>
<dbReference type="InterPro" id="IPR029016">
    <property type="entry name" value="GAF-like_dom_sf"/>
</dbReference>
<dbReference type="SMART" id="SM00387">
    <property type="entry name" value="HATPase_c"/>
    <property type="match status" value="1"/>
</dbReference>
<dbReference type="PROSITE" id="PS50112">
    <property type="entry name" value="PAS"/>
    <property type="match status" value="1"/>
</dbReference>
<dbReference type="InterPro" id="IPR003018">
    <property type="entry name" value="GAF"/>
</dbReference>
<evidence type="ECO:0000313" key="11">
    <source>
        <dbReference type="Proteomes" id="UP000266005"/>
    </source>
</evidence>
<dbReference type="EC" id="2.7.13.3" evidence="2"/>
<dbReference type="Pfam" id="PF00512">
    <property type="entry name" value="HisKA"/>
    <property type="match status" value="1"/>
</dbReference>
<dbReference type="AlphaFoldDB" id="A0A399S3E2"/>
<feature type="domain" description="Histidine kinase" evidence="7">
    <location>
        <begin position="516"/>
        <end position="728"/>
    </location>
</feature>
<evidence type="ECO:0000259" key="8">
    <source>
        <dbReference type="PROSITE" id="PS50112"/>
    </source>
</evidence>
<evidence type="ECO:0000313" key="10">
    <source>
        <dbReference type="EMBL" id="RIJ37234.1"/>
    </source>
</evidence>
<dbReference type="InterPro" id="IPR035965">
    <property type="entry name" value="PAS-like_dom_sf"/>
</dbReference>
<keyword evidence="11" id="KW-1185">Reference proteome</keyword>
<dbReference type="Gene3D" id="3.30.450.20">
    <property type="entry name" value="PAS domain"/>
    <property type="match status" value="2"/>
</dbReference>
<dbReference type="SUPFAM" id="SSF55874">
    <property type="entry name" value="ATPase domain of HSP90 chaperone/DNA topoisomerase II/histidine kinase"/>
    <property type="match status" value="1"/>
</dbReference>
<evidence type="ECO:0000256" key="5">
    <source>
        <dbReference type="ARBA" id="ARBA00022777"/>
    </source>
</evidence>
<dbReference type="CDD" id="cd00082">
    <property type="entry name" value="HisKA"/>
    <property type="match status" value="1"/>
</dbReference>
<feature type="coiled-coil region" evidence="6">
    <location>
        <begin position="472"/>
        <end position="509"/>
    </location>
</feature>
<name>A0A399S3E2_9BACT</name>
<feature type="domain" description="PAC" evidence="9">
    <location>
        <begin position="305"/>
        <end position="356"/>
    </location>
</feature>
<dbReference type="InterPro" id="IPR052162">
    <property type="entry name" value="Sensor_kinase/Photoreceptor"/>
</dbReference>
<evidence type="ECO:0000256" key="2">
    <source>
        <dbReference type="ARBA" id="ARBA00012438"/>
    </source>
</evidence>
<dbReference type="InterPro" id="IPR000700">
    <property type="entry name" value="PAS-assoc_C"/>
</dbReference>
<sequence>MHMHTNTGENSVSSPLRQNVLAIFNEAQNKVREQLMQGLPLKQVLDALIETIQAVRCGMKGSVLLLNYETNKLYSVSAPSISQVYSSKLGDLPLGPNAGSCGTAAYLKERVIVTDIANDKRWKKYLVAIDYGLEACWSEPILSSDRSRVLGTFAMYYSSVLEPTTEEIELMELTAGLAGTAIEWHQVINERKALEEHLRKANEELTVLNKELDERVKSRTAELEYQSRINRTITDNATAALFMMDEKGYCTFMNPAAIKMIGFTMEEVKAKPLHDLIHHTHPDGTHYPMDECPIDRALPQDNSVRAHEDIFIRKDGSFFPVQCAASPIKENGVPVGTVIEVRDVTHEKKAQQEIIDSAERFKMLLEALPQLSWTADAQGNLDYINDRWVKVYSSEDPAIYGLGTSWINSVYEDDKEQANEAWLNAVTTGTNYETLFRIKTKNGGPRWHLVRALPLRDRDGRVVKWFGTSTDIHEQRLTLENLAQAQAQLEKANEELSNKNVELTRTNSDLDNFIYTASHDLRAPVTNLEGLLQALEEEMGEPSESVKPLLGMMDKAIVRFKRTIEDLTDISKTQRSIDDVTEKINLGELLEEVKESISELIKKNNACIESDFSAVPIINFPHKNLRSIVYNLVSNAIKYSSPDRQAIVQVSTEQVDGQVRLRVQDNGLGVDMKQLDQLFAMFKRLHDHVEGSGIGLYIVKRIVENANGHIDVQSELGKGTTIDVYLPL</sequence>
<keyword evidence="4" id="KW-0808">Transferase</keyword>
<dbReference type="NCBIfam" id="TIGR00229">
    <property type="entry name" value="sensory_box"/>
    <property type="match status" value="2"/>
</dbReference>
<dbReference type="InterPro" id="IPR036890">
    <property type="entry name" value="HATPase_C_sf"/>
</dbReference>
<gene>
    <name evidence="10" type="ORF">D1627_08810</name>
</gene>
<feature type="domain" description="PAC" evidence="9">
    <location>
        <begin position="432"/>
        <end position="484"/>
    </location>
</feature>
<comment type="catalytic activity">
    <reaction evidence="1">
        <text>ATP + protein L-histidine = ADP + protein N-phospho-L-histidine.</text>
        <dbReference type="EC" id="2.7.13.3"/>
    </reaction>
</comment>
<keyword evidence="5" id="KW-0418">Kinase</keyword>
<keyword evidence="6" id="KW-0175">Coiled coil</keyword>
<dbReference type="InterPro" id="IPR000014">
    <property type="entry name" value="PAS"/>
</dbReference>
<dbReference type="Pfam" id="PF08447">
    <property type="entry name" value="PAS_3"/>
    <property type="match status" value="1"/>
</dbReference>